<dbReference type="Gene3D" id="1.20.930.20">
    <property type="entry name" value="Adaptor protein Cbl, N-terminal domain"/>
    <property type="match status" value="1"/>
</dbReference>
<dbReference type="PRINTS" id="PR00109">
    <property type="entry name" value="TYRKINASE"/>
</dbReference>
<keyword evidence="2" id="KW-0067">ATP-binding</keyword>
<proteinExistence type="predicted"/>
<dbReference type="InterPro" id="IPR036537">
    <property type="entry name" value="Adaptor_Cbl_N_dom_sf"/>
</dbReference>
<dbReference type="AlphaFoldDB" id="A0A2I1DWN0"/>
<dbReference type="PANTHER" id="PTHR44329">
    <property type="entry name" value="SERINE/THREONINE-PROTEIN KINASE TNNI3K-RELATED"/>
    <property type="match status" value="1"/>
</dbReference>
<dbReference type="GO" id="GO:0005524">
    <property type="term" value="F:ATP binding"/>
    <property type="evidence" value="ECO:0007669"/>
    <property type="project" value="UniProtKB-KW"/>
</dbReference>
<dbReference type="SMART" id="SM00219">
    <property type="entry name" value="TyrKc"/>
    <property type="match status" value="1"/>
</dbReference>
<dbReference type="VEuPathDB" id="FungiDB:RhiirA1_407181"/>
<organism evidence="5 6">
    <name type="scientific">Rhizophagus irregularis</name>
    <dbReference type="NCBI Taxonomy" id="588596"/>
    <lineage>
        <taxon>Eukaryota</taxon>
        <taxon>Fungi</taxon>
        <taxon>Fungi incertae sedis</taxon>
        <taxon>Mucoromycota</taxon>
        <taxon>Glomeromycotina</taxon>
        <taxon>Glomeromycetes</taxon>
        <taxon>Glomerales</taxon>
        <taxon>Glomeraceae</taxon>
        <taxon>Rhizophagus</taxon>
    </lineage>
</organism>
<dbReference type="GO" id="GO:0097527">
    <property type="term" value="P:necroptotic signaling pathway"/>
    <property type="evidence" value="ECO:0007669"/>
    <property type="project" value="TreeGrafter"/>
</dbReference>
<dbReference type="Gene3D" id="1.10.510.10">
    <property type="entry name" value="Transferase(Phosphotransferase) domain 1"/>
    <property type="match status" value="1"/>
</dbReference>
<dbReference type="GO" id="GO:0004713">
    <property type="term" value="F:protein tyrosine kinase activity"/>
    <property type="evidence" value="ECO:0007669"/>
    <property type="project" value="InterPro"/>
</dbReference>
<dbReference type="CDD" id="cd21037">
    <property type="entry name" value="MLKL_NTD"/>
    <property type="match status" value="1"/>
</dbReference>
<protein>
    <recommendedName>
        <fullName evidence="4">Protein kinase domain-containing protein</fullName>
    </recommendedName>
</protein>
<evidence type="ECO:0000256" key="1">
    <source>
        <dbReference type="ARBA" id="ARBA00022741"/>
    </source>
</evidence>
<dbReference type="InterPro" id="IPR008266">
    <property type="entry name" value="Tyr_kinase_AS"/>
</dbReference>
<dbReference type="SUPFAM" id="SSF56112">
    <property type="entry name" value="Protein kinase-like (PK-like)"/>
    <property type="match status" value="1"/>
</dbReference>
<dbReference type="GO" id="GO:0007166">
    <property type="term" value="P:cell surface receptor signaling pathway"/>
    <property type="evidence" value="ECO:0007669"/>
    <property type="project" value="InterPro"/>
</dbReference>
<dbReference type="PROSITE" id="PS00109">
    <property type="entry name" value="PROTEIN_KINASE_TYR"/>
    <property type="match status" value="1"/>
</dbReference>
<dbReference type="PROSITE" id="PS50011">
    <property type="entry name" value="PROTEIN_KINASE_DOM"/>
    <property type="match status" value="1"/>
</dbReference>
<dbReference type="SMART" id="SM00671">
    <property type="entry name" value="SEL1"/>
    <property type="match status" value="2"/>
</dbReference>
<gene>
    <name evidence="5" type="ORF">CHRIB12_LOCUS15403</name>
</gene>
<dbReference type="VEuPathDB" id="FungiDB:RhiirFUN_019395"/>
<dbReference type="Proteomes" id="UP000684084">
    <property type="component" value="Unassembled WGS sequence"/>
</dbReference>
<sequence length="724" mass="82547">MSETAAPKKKAVYKRVNKVAEAAVDGMEPVVNTINTICAGVEAAANVAVPFANFLPLIGEVSRLLKEIVDIYQTAEHNKRICGVMLDRVTIAESAIKNLKVRREENEDFFSEENYINLQKLVTVVGKIRKFLAEISQLKGLQKYIQAKNIEKTTMDLNKEFDFTIQLLEFAFMVDFSARNDIDNKKIKADIEDLSEYLQVIGGGLTDTNKNVSDLVVQLSVLNKTIMDKTETNIFQNELLPYNDFDETEVDENIGKKIKKFKRIKNGINDFVALKLVADESSNEEAKNNIKNQVTILRKLEECHNIIQFFGLTTTDGNKWFLVTEWAEYGNLREFYNTYGPLDVKVKLLFALDISRGLNFLRAVEIVHRDIRAENILITDHQTAKIANFNSSRAVTDVTKNHKTTLECVRYCAPEKLERLGSQTKYDTKSEIYSFGILLWEIAEEKVPYADYKDIMAITELVGEKKYREPFSEVSPLPKEYQDIAKKAVDHDPNYRPSFTRIFTVLQELFSKKSRPPPSPRINSSGSNSPSLRRQGTIDSFKLSEEEEDDIMILPNFSDFNYMTVDEAAKQHKLPDGNRELAYRCFDAYSELGDMKAKYFKAYYIQQKYFEVDDMDANEKDQLIANLFKEVADSGDEYPEAQLRYGNCLIKGIGVKKNLKEAAIYFTKAAENGQVVGMFNAASLYFSGGAGKKDPKLGEKYMKLAAYKQHAQAIEYCRKNNIQL</sequence>
<accession>A0A2I1DWN0</accession>
<dbReference type="SUPFAM" id="SSF81901">
    <property type="entry name" value="HCP-like"/>
    <property type="match status" value="1"/>
</dbReference>
<dbReference type="Pfam" id="PF07714">
    <property type="entry name" value="PK_Tyr_Ser-Thr"/>
    <property type="match status" value="1"/>
</dbReference>
<dbReference type="EMBL" id="CAGKOT010000036">
    <property type="protein sequence ID" value="CAB5376671.1"/>
    <property type="molecule type" value="Genomic_DNA"/>
</dbReference>
<dbReference type="InterPro" id="IPR011009">
    <property type="entry name" value="Kinase-like_dom_sf"/>
</dbReference>
<dbReference type="InterPro" id="IPR001245">
    <property type="entry name" value="Ser-Thr/Tyr_kinase_cat_dom"/>
</dbReference>
<dbReference type="InterPro" id="IPR006597">
    <property type="entry name" value="Sel1-like"/>
</dbReference>
<feature type="compositionally biased region" description="Low complexity" evidence="3">
    <location>
        <begin position="521"/>
        <end position="531"/>
    </location>
</feature>
<evidence type="ECO:0000256" key="2">
    <source>
        <dbReference type="ARBA" id="ARBA00022840"/>
    </source>
</evidence>
<evidence type="ECO:0000256" key="3">
    <source>
        <dbReference type="SAM" id="MobiDB-lite"/>
    </source>
</evidence>
<reference evidence="5" key="1">
    <citation type="submission" date="2020-05" db="EMBL/GenBank/DDBJ databases">
        <authorList>
            <person name="Rincon C."/>
            <person name="Sanders R I."/>
            <person name="Robbins C."/>
            <person name="Chaturvedi A."/>
        </authorList>
    </citation>
    <scope>NUCLEOTIDE SEQUENCE</scope>
    <source>
        <strain evidence="5">CHB12</strain>
    </source>
</reference>
<dbReference type="InterPro" id="IPR051681">
    <property type="entry name" value="Ser/Thr_Kinases-Pseudokinases"/>
</dbReference>
<dbReference type="SMR" id="A0A2I1DWN0"/>
<dbReference type="Gene3D" id="1.25.40.10">
    <property type="entry name" value="Tetratricopeptide repeat domain"/>
    <property type="match status" value="1"/>
</dbReference>
<dbReference type="InterPro" id="IPR020635">
    <property type="entry name" value="Tyr_kinase_cat_dom"/>
</dbReference>
<dbReference type="InterPro" id="IPR011990">
    <property type="entry name" value="TPR-like_helical_dom_sf"/>
</dbReference>
<name>A0A2I1DWN0_9GLOM</name>
<comment type="caution">
    <text evidence="5">The sequence shown here is derived from an EMBL/GenBank/DDBJ whole genome shotgun (WGS) entry which is preliminary data.</text>
</comment>
<dbReference type="VEuPathDB" id="FungiDB:FUN_019365"/>
<evidence type="ECO:0000313" key="6">
    <source>
        <dbReference type="Proteomes" id="UP000684084"/>
    </source>
</evidence>
<dbReference type="VEuPathDB" id="FungiDB:RhiirA1_504337"/>
<dbReference type="Pfam" id="PF08238">
    <property type="entry name" value="Sel1"/>
    <property type="match status" value="2"/>
</dbReference>
<dbReference type="InterPro" id="IPR059179">
    <property type="entry name" value="MLKL-like_MCAfunc"/>
</dbReference>
<evidence type="ECO:0000313" key="5">
    <source>
        <dbReference type="EMBL" id="CAB5376671.1"/>
    </source>
</evidence>
<feature type="region of interest" description="Disordered" evidence="3">
    <location>
        <begin position="511"/>
        <end position="535"/>
    </location>
</feature>
<dbReference type="PANTHER" id="PTHR44329:SF298">
    <property type="entry name" value="MIXED LINEAGE KINASE DOMAIN-LIKE PROTEIN"/>
    <property type="match status" value="1"/>
</dbReference>
<feature type="domain" description="Protein kinase" evidence="4">
    <location>
        <begin position="195"/>
        <end position="510"/>
    </location>
</feature>
<dbReference type="InterPro" id="IPR000719">
    <property type="entry name" value="Prot_kinase_dom"/>
</dbReference>
<evidence type="ECO:0000259" key="4">
    <source>
        <dbReference type="PROSITE" id="PS50011"/>
    </source>
</evidence>
<keyword evidence="1" id="KW-0547">Nucleotide-binding</keyword>
<dbReference type="OrthoDB" id="2314769at2759"/>